<protein>
    <recommendedName>
        <fullName evidence="2">DUF6699 domain-containing protein</fullName>
    </recommendedName>
</protein>
<comment type="caution">
    <text evidence="3">The sequence shown here is derived from an EMBL/GenBank/DDBJ whole genome shotgun (WGS) entry which is preliminary data.</text>
</comment>
<dbReference type="OrthoDB" id="3352225at2759"/>
<evidence type="ECO:0000259" key="2">
    <source>
        <dbReference type="Pfam" id="PF20415"/>
    </source>
</evidence>
<dbReference type="EMBL" id="NHYE01001431">
    <property type="protein sequence ID" value="PPQ95228.1"/>
    <property type="molecule type" value="Genomic_DNA"/>
</dbReference>
<evidence type="ECO:0000256" key="1">
    <source>
        <dbReference type="SAM" id="MobiDB-lite"/>
    </source>
</evidence>
<organism evidence="3 4">
    <name type="scientific">Gymnopilus dilepis</name>
    <dbReference type="NCBI Taxonomy" id="231916"/>
    <lineage>
        <taxon>Eukaryota</taxon>
        <taxon>Fungi</taxon>
        <taxon>Dikarya</taxon>
        <taxon>Basidiomycota</taxon>
        <taxon>Agaricomycotina</taxon>
        <taxon>Agaricomycetes</taxon>
        <taxon>Agaricomycetidae</taxon>
        <taxon>Agaricales</taxon>
        <taxon>Agaricineae</taxon>
        <taxon>Hymenogastraceae</taxon>
        <taxon>Gymnopilus</taxon>
    </lineage>
</organism>
<dbReference type="AlphaFoldDB" id="A0A409XWU1"/>
<dbReference type="InParanoid" id="A0A409XWU1"/>
<reference evidence="3 4" key="1">
    <citation type="journal article" date="2018" name="Evol. Lett.">
        <title>Horizontal gene cluster transfer increased hallucinogenic mushroom diversity.</title>
        <authorList>
            <person name="Reynolds H.T."/>
            <person name="Vijayakumar V."/>
            <person name="Gluck-Thaler E."/>
            <person name="Korotkin H.B."/>
            <person name="Matheny P.B."/>
            <person name="Slot J.C."/>
        </authorList>
    </citation>
    <scope>NUCLEOTIDE SEQUENCE [LARGE SCALE GENOMIC DNA]</scope>
    <source>
        <strain evidence="3 4">SRW20</strain>
    </source>
</reference>
<evidence type="ECO:0000313" key="4">
    <source>
        <dbReference type="Proteomes" id="UP000284706"/>
    </source>
</evidence>
<dbReference type="InterPro" id="IPR046522">
    <property type="entry name" value="DUF6699"/>
</dbReference>
<proteinExistence type="predicted"/>
<sequence>MEEATQSELVPQIPIGISQRPENQRVIVSESQVAEPSFFHSSRNVIVHGGQFSSVAGSQSSVVINVHHHPEGVIEERVAEHIPLAASSQGQPQLSHEFGCQAGYAEERVPSRSQPLPIQKGSEIYYRHLSVKALGYPLWMPEPNAGLPTQYQVKGVSIGDVGIITPSGSFDFLFNICLPVGDPINPEQLPEHFTPIDPPLKPIDTLRQMEFKPYNYLASSSIERSQRDGDSTGLTFETSASEGAILTMPQGAYSEDLGNVTRFRKYLAANAEHWYRYVNGTRGREAQNGDVRLVIGCHKSSAWGIAAFSNRSECSDFRLKFKPSYEEQQGPRTYAWEYSGMAEVRAGPAMEEIEELRNAHGDSSTGGAYRNQCLFIRTLNVTMHDDVWRRLNSELNTDLDGIDHSHNQEGENRPDGANGGLHCDMEGSSSSLGKNSNSDSPSPSARRAVLSMESDGLPTLSRIPVRRRQTLIHWANSSAFMQTDHPSKAINKMLLRKVHILGNTQTLCTAFLRVSIQNPKANMAITEDWDWISVLNEHDKVLPNAKQLCGRINLDYTVLEEDGVVFLKPRTDAPRSYKGLTIKPSDKLPVASPENEVNSQTSEISVLGAAVPSQSSAGAPKRSRPWYSDQPWSPPSAHPSPNLQHPFTVFAPPILVASSQPTVVGPNWRAGQDHALHPTGGSHLLDSFNSSNRAPLRFSGPVNTLNPAPALVGLHYDPALGPMPNNLVWPKIQINPLIEYASGDTADRVYLKWNMTFPASRIRRSDEKNGTKWTAGRNEPATFPRLPGMLLVSESIPWRIHVEARNIELGVTCGDILECIGQELSRLATKEEYATLSAEKQRELCVAYAHNRSRDPDVPGGMLLQGMQRLDFLGRKPMFAGIENNEGTVRKVLGEIVPLAFVLKNSADFPKVKGTQLTEEKA</sequence>
<evidence type="ECO:0000313" key="3">
    <source>
        <dbReference type="EMBL" id="PPQ95228.1"/>
    </source>
</evidence>
<feature type="domain" description="DUF6699" evidence="2">
    <location>
        <begin position="751"/>
        <end position="886"/>
    </location>
</feature>
<dbReference type="Pfam" id="PF20415">
    <property type="entry name" value="DUF6699"/>
    <property type="match status" value="1"/>
</dbReference>
<name>A0A409XWU1_9AGAR</name>
<dbReference type="Proteomes" id="UP000284706">
    <property type="component" value="Unassembled WGS sequence"/>
</dbReference>
<dbReference type="STRING" id="231916.A0A409XWU1"/>
<feature type="compositionally biased region" description="Low complexity" evidence="1">
    <location>
        <begin position="428"/>
        <end position="442"/>
    </location>
</feature>
<feature type="compositionally biased region" description="Polar residues" evidence="1">
    <location>
        <begin position="595"/>
        <end position="604"/>
    </location>
</feature>
<gene>
    <name evidence="3" type="ORF">CVT26_014919</name>
</gene>
<feature type="region of interest" description="Disordered" evidence="1">
    <location>
        <begin position="400"/>
        <end position="448"/>
    </location>
</feature>
<accession>A0A409XWU1</accession>
<feature type="region of interest" description="Disordered" evidence="1">
    <location>
        <begin position="577"/>
        <end position="644"/>
    </location>
</feature>
<feature type="compositionally biased region" description="Basic and acidic residues" evidence="1">
    <location>
        <begin position="401"/>
        <end position="414"/>
    </location>
</feature>
<keyword evidence="4" id="KW-1185">Reference proteome</keyword>